<dbReference type="CDD" id="cd13399">
    <property type="entry name" value="Slt35-like"/>
    <property type="match status" value="1"/>
</dbReference>
<organism evidence="7 8">
    <name type="scientific">Actinomadura rubteroloni</name>
    <dbReference type="NCBI Taxonomy" id="1926885"/>
    <lineage>
        <taxon>Bacteria</taxon>
        <taxon>Bacillati</taxon>
        <taxon>Actinomycetota</taxon>
        <taxon>Actinomycetes</taxon>
        <taxon>Streptosporangiales</taxon>
        <taxon>Thermomonosporaceae</taxon>
        <taxon>Actinomadura</taxon>
    </lineage>
</organism>
<dbReference type="GO" id="GO:0008234">
    <property type="term" value="F:cysteine-type peptidase activity"/>
    <property type="evidence" value="ECO:0007669"/>
    <property type="project" value="UniProtKB-KW"/>
</dbReference>
<dbReference type="Proteomes" id="UP000242367">
    <property type="component" value="Unassembled WGS sequence"/>
</dbReference>
<dbReference type="GO" id="GO:0006508">
    <property type="term" value="P:proteolysis"/>
    <property type="evidence" value="ECO:0007669"/>
    <property type="project" value="UniProtKB-KW"/>
</dbReference>
<evidence type="ECO:0000313" key="8">
    <source>
        <dbReference type="Proteomes" id="UP000242367"/>
    </source>
</evidence>
<dbReference type="PANTHER" id="PTHR47359:SF3">
    <property type="entry name" value="NLP_P60 DOMAIN-CONTAINING PROTEIN-RELATED"/>
    <property type="match status" value="1"/>
</dbReference>
<dbReference type="Pfam" id="PF01464">
    <property type="entry name" value="SLT"/>
    <property type="match status" value="1"/>
</dbReference>
<dbReference type="InterPro" id="IPR051794">
    <property type="entry name" value="PG_Endopeptidase_C40"/>
</dbReference>
<evidence type="ECO:0000256" key="2">
    <source>
        <dbReference type="ARBA" id="ARBA00022670"/>
    </source>
</evidence>
<dbReference type="EMBL" id="MTBP01000001">
    <property type="protein sequence ID" value="POM25747.1"/>
    <property type="molecule type" value="Genomic_DNA"/>
</dbReference>
<gene>
    <name evidence="7" type="primary">ripA_1</name>
    <name evidence="7" type="ORF">BTM25_01300</name>
</gene>
<keyword evidence="2" id="KW-0645">Protease</keyword>
<proteinExistence type="inferred from homology"/>
<sequence>MSNIVVTAVAGVVGLILFVVMLVIIVASRQRFSSCGVDQPGASEEANSIPASYLGFYRRAGAEYGIPWNVLAGIGKVESDHGRDNSSGVHSGENYAGAGGPMQFLQATWNTFGVDGNDDGRRDRYDPADAIPGAANYLKHNHADRGGAKLRKAIWFYNHSWAYVDLVLLWAKRYGANDFSPDADAGVDIGGAAGCGFDSGTDPSIAGPFAQRVIAYAKKWLGLPYQFGGGTFSGPTVGDNSNGSGKPGFDCSGLVVYSFYQASKGKIKLPRTTYDQVDVGHRIAASQMQPGDLLFPNEHHVGIYLGGGKFIEAPHTGAVVRISPIAGRGFFAAVHIDTPGGDQ</sequence>
<dbReference type="PANTHER" id="PTHR47359">
    <property type="entry name" value="PEPTIDOGLYCAN DL-ENDOPEPTIDASE CWLO"/>
    <property type="match status" value="1"/>
</dbReference>
<evidence type="ECO:0000256" key="3">
    <source>
        <dbReference type="ARBA" id="ARBA00022801"/>
    </source>
</evidence>
<reference evidence="7 8" key="1">
    <citation type="journal article" date="2017" name="Chemistry">
        <title>Isolation, Biosynthesis and Chemical Modifications of Rubterolones A-F: Rare Tropolone Alkaloids from Actinomadura sp. 5-2.</title>
        <authorList>
            <person name="Guo H."/>
            <person name="Benndorf R."/>
            <person name="Leichnitz D."/>
            <person name="Klassen J.L."/>
            <person name="Vollmers J."/>
            <person name="Gorls H."/>
            <person name="Steinacker M."/>
            <person name="Weigel C."/>
            <person name="Dahse H.M."/>
            <person name="Kaster A.K."/>
            <person name="de Beer Z.W."/>
            <person name="Poulsen M."/>
            <person name="Beemelmanns C."/>
        </authorList>
    </citation>
    <scope>NUCLEOTIDE SEQUENCE [LARGE SCALE GENOMIC DNA]</scope>
    <source>
        <strain evidence="7 8">5-2</strain>
    </source>
</reference>
<dbReference type="InterPro" id="IPR000064">
    <property type="entry name" value="NLP_P60_dom"/>
</dbReference>
<keyword evidence="4" id="KW-0788">Thiol protease</keyword>
<dbReference type="InterPro" id="IPR008258">
    <property type="entry name" value="Transglycosylase_SLT_dom_1"/>
</dbReference>
<keyword evidence="8" id="KW-1185">Reference proteome</keyword>
<dbReference type="Gene3D" id="1.10.530.10">
    <property type="match status" value="1"/>
</dbReference>
<dbReference type="PROSITE" id="PS51935">
    <property type="entry name" value="NLPC_P60"/>
    <property type="match status" value="1"/>
</dbReference>
<dbReference type="Pfam" id="PF00877">
    <property type="entry name" value="NLPC_P60"/>
    <property type="match status" value="1"/>
</dbReference>
<dbReference type="InterPro" id="IPR023346">
    <property type="entry name" value="Lysozyme-like_dom_sf"/>
</dbReference>
<dbReference type="AlphaFoldDB" id="A0A2P4UL07"/>
<comment type="caution">
    <text evidence="7">The sequence shown here is derived from an EMBL/GenBank/DDBJ whole genome shotgun (WGS) entry which is preliminary data.</text>
</comment>
<comment type="similarity">
    <text evidence="1">Belongs to the peptidase C40 family.</text>
</comment>
<protein>
    <submittedName>
        <fullName evidence="7">Peptidoglycan endopeptidase RipA</fullName>
        <ecNumber evidence="7">3.4.-.-</ecNumber>
    </submittedName>
</protein>
<dbReference type="RefSeq" id="WP_103560812.1">
    <property type="nucleotide sequence ID" value="NZ_MTBP01000001.1"/>
</dbReference>
<feature type="transmembrane region" description="Helical" evidence="5">
    <location>
        <begin position="6"/>
        <end position="27"/>
    </location>
</feature>
<evidence type="ECO:0000313" key="7">
    <source>
        <dbReference type="EMBL" id="POM25747.1"/>
    </source>
</evidence>
<dbReference type="Gene3D" id="3.90.1720.10">
    <property type="entry name" value="endopeptidase domain like (from Nostoc punctiforme)"/>
    <property type="match status" value="1"/>
</dbReference>
<keyword evidence="5" id="KW-1133">Transmembrane helix</keyword>
<evidence type="ECO:0000259" key="6">
    <source>
        <dbReference type="PROSITE" id="PS51935"/>
    </source>
</evidence>
<accession>A0A2P4UL07</accession>
<keyword evidence="5" id="KW-0472">Membrane</keyword>
<evidence type="ECO:0000256" key="5">
    <source>
        <dbReference type="SAM" id="Phobius"/>
    </source>
</evidence>
<name>A0A2P4UL07_9ACTN</name>
<keyword evidence="3 7" id="KW-0378">Hydrolase</keyword>
<feature type="domain" description="NlpC/P60" evidence="6">
    <location>
        <begin position="207"/>
        <end position="342"/>
    </location>
</feature>
<evidence type="ECO:0000256" key="4">
    <source>
        <dbReference type="ARBA" id="ARBA00022807"/>
    </source>
</evidence>
<dbReference type="EC" id="3.4.-.-" evidence="7"/>
<evidence type="ECO:0000256" key="1">
    <source>
        <dbReference type="ARBA" id="ARBA00007074"/>
    </source>
</evidence>
<keyword evidence="5" id="KW-0812">Transmembrane</keyword>
<dbReference type="SUPFAM" id="SSF53955">
    <property type="entry name" value="Lysozyme-like"/>
    <property type="match status" value="1"/>
</dbReference>
<dbReference type="SUPFAM" id="SSF54001">
    <property type="entry name" value="Cysteine proteinases"/>
    <property type="match status" value="1"/>
</dbReference>
<dbReference type="InterPro" id="IPR038765">
    <property type="entry name" value="Papain-like_cys_pep_sf"/>
</dbReference>